<dbReference type="RefSeq" id="WP_011368091.1">
    <property type="nucleotide sequence ID" value="NC_007519.1"/>
</dbReference>
<keyword evidence="3" id="KW-0560">Oxidoreductase</keyword>
<evidence type="ECO:0000256" key="1">
    <source>
        <dbReference type="ARBA" id="ARBA00007118"/>
    </source>
</evidence>
<evidence type="ECO:0000256" key="3">
    <source>
        <dbReference type="ARBA" id="ARBA00023002"/>
    </source>
</evidence>
<dbReference type="InterPro" id="IPR029479">
    <property type="entry name" value="Nitroreductase"/>
</dbReference>
<organism evidence="5 6">
    <name type="scientific">Oleidesulfovibrio alaskensis (strain ATCC BAA-1058 / DSM 17464 / G20)</name>
    <name type="common">Desulfovibrio alaskensis</name>
    <dbReference type="NCBI Taxonomy" id="207559"/>
    <lineage>
        <taxon>Bacteria</taxon>
        <taxon>Pseudomonadati</taxon>
        <taxon>Thermodesulfobacteriota</taxon>
        <taxon>Desulfovibrionia</taxon>
        <taxon>Desulfovibrionales</taxon>
        <taxon>Desulfovibrionaceae</taxon>
        <taxon>Oleidesulfovibrio</taxon>
    </lineage>
</organism>
<dbReference type="AlphaFoldDB" id="Q30ZA0"/>
<proteinExistence type="inferred from homology"/>
<dbReference type="GO" id="GO:0016491">
    <property type="term" value="F:oxidoreductase activity"/>
    <property type="evidence" value="ECO:0007669"/>
    <property type="project" value="UniProtKB-KW"/>
</dbReference>
<dbReference type="InterPro" id="IPR000415">
    <property type="entry name" value="Nitroreductase-like"/>
</dbReference>
<dbReference type="HOGENOM" id="CLU_070764_4_1_7"/>
<dbReference type="CDD" id="cd02149">
    <property type="entry name" value="NfsB-like"/>
    <property type="match status" value="1"/>
</dbReference>
<dbReference type="Proteomes" id="UP000002710">
    <property type="component" value="Chromosome"/>
</dbReference>
<evidence type="ECO:0000259" key="4">
    <source>
        <dbReference type="Pfam" id="PF00881"/>
    </source>
</evidence>
<evidence type="ECO:0000313" key="5">
    <source>
        <dbReference type="EMBL" id="ABB38996.1"/>
    </source>
</evidence>
<dbReference type="STRING" id="207559.Dde_2199"/>
<keyword evidence="6" id="KW-1185">Reference proteome</keyword>
<comment type="similarity">
    <text evidence="1">Belongs to the nitroreductase family.</text>
</comment>
<dbReference type="InterPro" id="IPR033878">
    <property type="entry name" value="NfsB-like"/>
</dbReference>
<sequence>MNETVLTPFLFRHASKDFDPDRKIPEDQFLTILEAGRLAPSSFGFEPWKFLIVQNPALRAELHRHTWGGKKQIPNCSHLVVYLAHKRPRLLPESDYIQSSMREVLQLPDDIIALKTDYYGNFLRSDFGMIDNEMRLFEWSCRQAYIALANMMTAAAMMEIDSCALEGFVEADLNTAVKQHLQVDTDQFGVACMCAFGYRVRPPRPKARHSMENVVRWYD</sequence>
<dbReference type="PANTHER" id="PTHR43673:SF10">
    <property type="entry name" value="NADH DEHYDROGENASE_NAD(P)H NITROREDUCTASE XCC3605-RELATED"/>
    <property type="match status" value="1"/>
</dbReference>
<feature type="domain" description="Nitroreductase" evidence="4">
    <location>
        <begin position="12"/>
        <end position="198"/>
    </location>
</feature>
<dbReference type="Gene3D" id="3.40.109.10">
    <property type="entry name" value="NADH Oxidase"/>
    <property type="match status" value="1"/>
</dbReference>
<dbReference type="KEGG" id="dde:Dde_2199"/>
<reference evidence="5 6" key="1">
    <citation type="journal article" date="2011" name="J. Bacteriol.">
        <title>Complete genome sequence and updated annotation of Desulfovibrio alaskensis G20.</title>
        <authorList>
            <person name="Hauser L.J."/>
            <person name="Land M.L."/>
            <person name="Brown S.D."/>
            <person name="Larimer F."/>
            <person name="Keller K.L."/>
            <person name="Rapp-Giles B.J."/>
            <person name="Price M.N."/>
            <person name="Lin M."/>
            <person name="Bruce D.C."/>
            <person name="Detter J.C."/>
            <person name="Tapia R."/>
            <person name="Han C.S."/>
            <person name="Goodwin L.A."/>
            <person name="Cheng J.F."/>
            <person name="Pitluck S."/>
            <person name="Copeland A."/>
            <person name="Lucas S."/>
            <person name="Nolan M."/>
            <person name="Lapidus A.L."/>
            <person name="Palumbo A.V."/>
            <person name="Wall J.D."/>
        </authorList>
    </citation>
    <scope>NUCLEOTIDE SEQUENCE [LARGE SCALE GENOMIC DNA]</scope>
    <source>
        <strain evidence="6">ATCC BAA 1058 / DSM 17464 / G20</strain>
    </source>
</reference>
<name>Q30ZA0_OLEA2</name>
<accession>Q30ZA0</accession>
<dbReference type="Pfam" id="PF00881">
    <property type="entry name" value="Nitroreductase"/>
    <property type="match status" value="1"/>
</dbReference>
<evidence type="ECO:0000313" key="6">
    <source>
        <dbReference type="Proteomes" id="UP000002710"/>
    </source>
</evidence>
<dbReference type="eggNOG" id="COG0778">
    <property type="taxonomic scope" value="Bacteria"/>
</dbReference>
<dbReference type="SUPFAM" id="SSF55469">
    <property type="entry name" value="FMN-dependent nitroreductase-like"/>
    <property type="match status" value="1"/>
</dbReference>
<protein>
    <submittedName>
        <fullName evidence="5">Nitroreductase</fullName>
    </submittedName>
</protein>
<dbReference type="PANTHER" id="PTHR43673">
    <property type="entry name" value="NAD(P)H NITROREDUCTASE YDGI-RELATED"/>
    <property type="match status" value="1"/>
</dbReference>
<gene>
    <name evidence="5" type="ordered locus">Dde_2199</name>
</gene>
<evidence type="ECO:0000256" key="2">
    <source>
        <dbReference type="ARBA" id="ARBA00022857"/>
    </source>
</evidence>
<keyword evidence="2" id="KW-0521">NADP</keyword>
<dbReference type="EMBL" id="CP000112">
    <property type="protein sequence ID" value="ABB38996.1"/>
    <property type="molecule type" value="Genomic_DNA"/>
</dbReference>